<evidence type="ECO:0000313" key="5">
    <source>
        <dbReference type="Proteomes" id="UP000015100"/>
    </source>
</evidence>
<dbReference type="PANTHER" id="PTHR23028">
    <property type="entry name" value="ACETYLTRANSFERASE"/>
    <property type="match status" value="1"/>
</dbReference>
<dbReference type="HOGENOM" id="CLU_005679_13_5_1"/>
<evidence type="ECO:0000259" key="3">
    <source>
        <dbReference type="Pfam" id="PF01757"/>
    </source>
</evidence>
<dbReference type="eggNOG" id="ENOG502RYMZ">
    <property type="taxonomic scope" value="Eukaryota"/>
</dbReference>
<gene>
    <name evidence="4" type="ORF">H072_10919</name>
</gene>
<comment type="caution">
    <text evidence="4">The sequence shown here is derived from an EMBL/GenBank/DDBJ whole genome shotgun (WGS) entry which is preliminary data.</text>
</comment>
<dbReference type="STRING" id="1284197.S7ZY04"/>
<reference evidence="5" key="2">
    <citation type="submission" date="2013-04" db="EMBL/GenBank/DDBJ databases">
        <title>Genomic mechanisms accounting for the adaptation to parasitism in nematode-trapping fungi.</title>
        <authorList>
            <person name="Ahren D.G."/>
        </authorList>
    </citation>
    <scope>NUCLEOTIDE SEQUENCE [LARGE SCALE GENOMIC DNA]</scope>
    <source>
        <strain evidence="5">CBS 200.50</strain>
    </source>
</reference>
<reference evidence="4 5" key="1">
    <citation type="journal article" date="2013" name="PLoS Genet.">
        <title>Genomic mechanisms accounting for the adaptation to parasitism in nematode-trapping fungi.</title>
        <authorList>
            <person name="Meerupati T."/>
            <person name="Andersson K.M."/>
            <person name="Friman E."/>
            <person name="Kumar D."/>
            <person name="Tunlid A."/>
            <person name="Ahren D."/>
        </authorList>
    </citation>
    <scope>NUCLEOTIDE SEQUENCE [LARGE SCALE GENOMIC DNA]</scope>
    <source>
        <strain evidence="4 5">CBS 200.50</strain>
    </source>
</reference>
<dbReference type="OMA" id="DSTHEFW"/>
<keyword evidence="2" id="KW-1133">Transmembrane helix</keyword>
<feature type="transmembrane region" description="Helical" evidence="2">
    <location>
        <begin position="455"/>
        <end position="474"/>
    </location>
</feature>
<evidence type="ECO:0000256" key="1">
    <source>
        <dbReference type="SAM" id="MobiDB-lite"/>
    </source>
</evidence>
<keyword evidence="2" id="KW-0812">Transmembrane</keyword>
<dbReference type="GO" id="GO:0016747">
    <property type="term" value="F:acyltransferase activity, transferring groups other than amino-acyl groups"/>
    <property type="evidence" value="ECO:0007669"/>
    <property type="project" value="InterPro"/>
</dbReference>
<dbReference type="EMBL" id="AQGS01001087">
    <property type="protein sequence ID" value="EPS35650.1"/>
    <property type="molecule type" value="Genomic_DNA"/>
</dbReference>
<protein>
    <recommendedName>
        <fullName evidence="3">Acyltransferase 3 domain-containing protein</fullName>
    </recommendedName>
</protein>
<feature type="region of interest" description="Disordered" evidence="1">
    <location>
        <begin position="28"/>
        <end position="53"/>
    </location>
</feature>
<evidence type="ECO:0000256" key="2">
    <source>
        <dbReference type="SAM" id="Phobius"/>
    </source>
</evidence>
<evidence type="ECO:0000313" key="4">
    <source>
        <dbReference type="EMBL" id="EPS35650.1"/>
    </source>
</evidence>
<feature type="transmembrane region" description="Helical" evidence="2">
    <location>
        <begin position="217"/>
        <end position="236"/>
    </location>
</feature>
<dbReference type="InterPro" id="IPR050879">
    <property type="entry name" value="Acyltransferase_3"/>
</dbReference>
<feature type="domain" description="Acyltransferase 3" evidence="3">
    <location>
        <begin position="118"/>
        <end position="489"/>
    </location>
</feature>
<dbReference type="OrthoDB" id="5819582at2759"/>
<feature type="compositionally biased region" description="Basic and acidic residues" evidence="1">
    <location>
        <begin position="44"/>
        <end position="53"/>
    </location>
</feature>
<dbReference type="Proteomes" id="UP000015100">
    <property type="component" value="Unassembled WGS sequence"/>
</dbReference>
<name>S7ZY04_DACHA</name>
<proteinExistence type="predicted"/>
<dbReference type="PANTHER" id="PTHR23028:SF134">
    <property type="entry name" value="PUTATIVE (AFU_ORTHOLOGUE AFUA_4G08520)-RELATED"/>
    <property type="match status" value="1"/>
</dbReference>
<sequence length="560" mass="63812">MSSSPTTSGESSRDWYLDVTDRERRLSEDTLIARSTQDESDYDGSTHRDEKGSLIDRSPGFTDYFFTSISSVPRKFGALPRIRHGLGRILLFLLPSFISVYFTSPIGRPGSAKISPTAWLDGLRGIACFIVVIYHTNYGYFSTMERAYDGVHNFSLLQLPIIKLIHHGSPMVKIFYIISGFVLTVKAASITRVPGTFDAQALISNISTSIWKRYLRLYLPCAGAFVICTFMLYAGLFETVPKGVRPGWIRGVNEHRPTMGTGLVDQIMMQVEEFYQFAVEFSFFGMTQHFSTDTHLWTIPFEFKESIRLFVIVAGGSMIRRRFRIFVLYPILYWTLLHYVGWALALFLFGHFLAELHVDMMAAASILPTYVSEKFAVGKPRVKRFFVIALFCSGLYLICYPRSPPTEGTTGYNYLLPLSPVRYPQKTQTHDFWQTIGASLLVWAIFYMPRFQTVVLCNSVIQYLGKISFSLYLVHGHVQKTVGFWCVTHGWKAAGIWDWKSKRAGGADTLRGHEELRAVIAISSSFIVMLVSICMADVFWRAVDLQSVRFVRWLESKIKR</sequence>
<feature type="transmembrane region" description="Helical" evidence="2">
    <location>
        <begin position="518"/>
        <end position="540"/>
    </location>
</feature>
<feature type="transmembrane region" description="Helical" evidence="2">
    <location>
        <begin position="385"/>
        <end position="403"/>
    </location>
</feature>
<feature type="transmembrane region" description="Helical" evidence="2">
    <location>
        <begin position="432"/>
        <end position="448"/>
    </location>
</feature>
<keyword evidence="5" id="KW-1185">Reference proteome</keyword>
<organism evidence="4 5">
    <name type="scientific">Dactylellina haptotyla (strain CBS 200.50)</name>
    <name type="common">Nematode-trapping fungus</name>
    <name type="synonym">Monacrosporium haptotylum</name>
    <dbReference type="NCBI Taxonomy" id="1284197"/>
    <lineage>
        <taxon>Eukaryota</taxon>
        <taxon>Fungi</taxon>
        <taxon>Dikarya</taxon>
        <taxon>Ascomycota</taxon>
        <taxon>Pezizomycotina</taxon>
        <taxon>Orbiliomycetes</taxon>
        <taxon>Orbiliales</taxon>
        <taxon>Orbiliaceae</taxon>
        <taxon>Dactylellina</taxon>
    </lineage>
</organism>
<feature type="transmembrane region" description="Helical" evidence="2">
    <location>
        <begin position="85"/>
        <end position="102"/>
    </location>
</feature>
<feature type="transmembrane region" description="Helical" evidence="2">
    <location>
        <begin position="122"/>
        <end position="141"/>
    </location>
</feature>
<keyword evidence="2" id="KW-0472">Membrane</keyword>
<feature type="transmembrane region" description="Helical" evidence="2">
    <location>
        <begin position="326"/>
        <end position="350"/>
    </location>
</feature>
<dbReference type="AlphaFoldDB" id="S7ZY04"/>
<dbReference type="InterPro" id="IPR002656">
    <property type="entry name" value="Acyl_transf_3_dom"/>
</dbReference>
<dbReference type="Pfam" id="PF01757">
    <property type="entry name" value="Acyl_transf_3"/>
    <property type="match status" value="1"/>
</dbReference>
<accession>S7ZY04</accession>